<accession>A0A242NV38</accession>
<organism evidence="1 2">
    <name type="scientific">Gilliamella apis</name>
    <dbReference type="NCBI Taxonomy" id="1970738"/>
    <lineage>
        <taxon>Bacteria</taxon>
        <taxon>Pseudomonadati</taxon>
        <taxon>Pseudomonadota</taxon>
        <taxon>Gammaproteobacteria</taxon>
        <taxon>Orbales</taxon>
        <taxon>Orbaceae</taxon>
        <taxon>Gilliamella</taxon>
    </lineage>
</organism>
<reference evidence="1 2" key="1">
    <citation type="submission" date="2017-03" db="EMBL/GenBank/DDBJ databases">
        <title>Comparative genomics of honeybee gut symbionts reveal geographically distinct and subgroup specific antibiotic resistance.</title>
        <authorList>
            <person name="Ludvigsen J."/>
            <person name="Porcellato D."/>
            <person name="Labee-Lund T.M."/>
            <person name="Amdam G.V."/>
            <person name="Rudi K."/>
        </authorList>
    </citation>
    <scope>NUCLEOTIDE SEQUENCE [LARGE SCALE GENOMIC DNA]</scope>
    <source>
        <strain evidence="1 2">A-4-12</strain>
    </source>
</reference>
<evidence type="ECO:0000313" key="1">
    <source>
        <dbReference type="EMBL" id="OTQ49192.1"/>
    </source>
</evidence>
<sequence>MLIEHSSPQLMAINFETPFQQVLQQQRPLLRSFNKEKKWQLWLSDRPMLKRSWLNIAGLDKQKVVHLANLTNNNLVSTIEKALQSKTCSYVVACINDLNEQDKQRLQQAVLTSDTCLFLVHDEQSQPAIQYH</sequence>
<gene>
    <name evidence="1" type="ORF">B6D06_07465</name>
</gene>
<name>A0A242NV38_9GAMM</name>
<dbReference type="InterPro" id="IPR004596">
    <property type="entry name" value="Cell_div_suppressor_SulA"/>
</dbReference>
<dbReference type="Pfam" id="PF03846">
    <property type="entry name" value="SulA"/>
    <property type="match status" value="1"/>
</dbReference>
<dbReference type="Gene3D" id="3.40.50.300">
    <property type="entry name" value="P-loop containing nucleotide triphosphate hydrolases"/>
    <property type="match status" value="1"/>
</dbReference>
<comment type="caution">
    <text evidence="1">The sequence shown here is derived from an EMBL/GenBank/DDBJ whole genome shotgun (WGS) entry which is preliminary data.</text>
</comment>
<dbReference type="InterPro" id="IPR027417">
    <property type="entry name" value="P-loop_NTPase"/>
</dbReference>
<accession>A0A242P6W7</accession>
<dbReference type="AlphaFoldDB" id="A0A242NV38"/>
<evidence type="ECO:0000313" key="2">
    <source>
        <dbReference type="Proteomes" id="UP000194968"/>
    </source>
</evidence>
<dbReference type="EMBL" id="NASK01000097">
    <property type="protein sequence ID" value="OTQ49192.1"/>
    <property type="molecule type" value="Genomic_DNA"/>
</dbReference>
<dbReference type="OrthoDB" id="7066735at2"/>
<dbReference type="GO" id="GO:0051782">
    <property type="term" value="P:negative regulation of cell division"/>
    <property type="evidence" value="ECO:0007669"/>
    <property type="project" value="InterPro"/>
</dbReference>
<evidence type="ECO:0008006" key="3">
    <source>
        <dbReference type="Google" id="ProtNLM"/>
    </source>
</evidence>
<dbReference type="RefSeq" id="WP_065578678.1">
    <property type="nucleotide sequence ID" value="NZ_LZGI01000018.1"/>
</dbReference>
<dbReference type="GO" id="GO:0009432">
    <property type="term" value="P:SOS response"/>
    <property type="evidence" value="ECO:0007669"/>
    <property type="project" value="InterPro"/>
</dbReference>
<protein>
    <recommendedName>
        <fullName evidence="3">Cell division inhibitor SulA</fullName>
    </recommendedName>
</protein>
<proteinExistence type="predicted"/>
<dbReference type="Proteomes" id="UP000194968">
    <property type="component" value="Unassembled WGS sequence"/>
</dbReference>
<dbReference type="SUPFAM" id="SSF52540">
    <property type="entry name" value="P-loop containing nucleoside triphosphate hydrolases"/>
    <property type="match status" value="1"/>
</dbReference>